<reference evidence="3" key="2">
    <citation type="submission" date="2020-09" db="EMBL/GenBank/DDBJ databases">
        <authorList>
            <person name="Sun Q."/>
            <person name="Zhou Y."/>
        </authorList>
    </citation>
    <scope>NUCLEOTIDE SEQUENCE</scope>
    <source>
        <strain evidence="3">CGMCC 1.15725</strain>
    </source>
</reference>
<dbReference type="Pfam" id="PF03795">
    <property type="entry name" value="YCII"/>
    <property type="match status" value="1"/>
</dbReference>
<evidence type="ECO:0000313" key="4">
    <source>
        <dbReference type="Proteomes" id="UP000646365"/>
    </source>
</evidence>
<name>A0A8J2YXB6_9PROT</name>
<dbReference type="InterPro" id="IPR011008">
    <property type="entry name" value="Dimeric_a/b-barrel"/>
</dbReference>
<dbReference type="InterPro" id="IPR005545">
    <property type="entry name" value="YCII"/>
</dbReference>
<organism evidence="3 4">
    <name type="scientific">Aliidongia dinghuensis</name>
    <dbReference type="NCBI Taxonomy" id="1867774"/>
    <lineage>
        <taxon>Bacteria</taxon>
        <taxon>Pseudomonadati</taxon>
        <taxon>Pseudomonadota</taxon>
        <taxon>Alphaproteobacteria</taxon>
        <taxon>Rhodospirillales</taxon>
        <taxon>Dongiaceae</taxon>
        <taxon>Aliidongia</taxon>
    </lineage>
</organism>
<dbReference type="Proteomes" id="UP000646365">
    <property type="component" value="Unassembled WGS sequence"/>
</dbReference>
<dbReference type="Gene3D" id="3.30.70.1060">
    <property type="entry name" value="Dimeric alpha+beta barrel"/>
    <property type="match status" value="1"/>
</dbReference>
<protein>
    <recommendedName>
        <fullName evidence="2">YCII-related domain-containing protein</fullName>
    </recommendedName>
</protein>
<dbReference type="AlphaFoldDB" id="A0A8J2YXB6"/>
<dbReference type="RefSeq" id="WP_189049310.1">
    <property type="nucleotide sequence ID" value="NZ_BMJQ01000011.1"/>
</dbReference>
<comment type="caution">
    <text evidence="3">The sequence shown here is derived from an EMBL/GenBank/DDBJ whole genome shotgun (WGS) entry which is preliminary data.</text>
</comment>
<feature type="domain" description="YCII-related" evidence="2">
    <location>
        <begin position="1"/>
        <end position="86"/>
    </location>
</feature>
<dbReference type="PANTHER" id="PTHR33606">
    <property type="entry name" value="PROTEIN YCII"/>
    <property type="match status" value="1"/>
</dbReference>
<dbReference type="PANTHER" id="PTHR33606:SF3">
    <property type="entry name" value="PROTEIN YCII"/>
    <property type="match status" value="1"/>
</dbReference>
<dbReference type="EMBL" id="BMJQ01000011">
    <property type="protein sequence ID" value="GGF31022.1"/>
    <property type="molecule type" value="Genomic_DNA"/>
</dbReference>
<sequence>MIFAITCIDRPDASGVRAATRPAHLEYLKSLGKTLVVAGPFLADDGATPTGSLLLVEAADKATAQAIAAGDPYAAAGLFASVTVQPYRLVFLNPPAA</sequence>
<gene>
    <name evidence="3" type="ORF">GCM10011611_41440</name>
</gene>
<proteinExistence type="inferred from homology"/>
<evidence type="ECO:0000313" key="3">
    <source>
        <dbReference type="EMBL" id="GGF31022.1"/>
    </source>
</evidence>
<evidence type="ECO:0000259" key="2">
    <source>
        <dbReference type="Pfam" id="PF03795"/>
    </source>
</evidence>
<comment type="similarity">
    <text evidence="1">Belongs to the YciI family.</text>
</comment>
<keyword evidence="4" id="KW-1185">Reference proteome</keyword>
<accession>A0A8J2YXB6</accession>
<evidence type="ECO:0000256" key="1">
    <source>
        <dbReference type="ARBA" id="ARBA00007689"/>
    </source>
</evidence>
<dbReference type="InterPro" id="IPR051807">
    <property type="entry name" value="Sec-metab_biosynth-assoc"/>
</dbReference>
<reference evidence="3" key="1">
    <citation type="journal article" date="2014" name="Int. J. Syst. Evol. Microbiol.">
        <title>Complete genome sequence of Corynebacterium casei LMG S-19264T (=DSM 44701T), isolated from a smear-ripened cheese.</title>
        <authorList>
            <consortium name="US DOE Joint Genome Institute (JGI-PGF)"/>
            <person name="Walter F."/>
            <person name="Albersmeier A."/>
            <person name="Kalinowski J."/>
            <person name="Ruckert C."/>
        </authorList>
    </citation>
    <scope>NUCLEOTIDE SEQUENCE</scope>
    <source>
        <strain evidence="3">CGMCC 1.15725</strain>
    </source>
</reference>
<dbReference type="SUPFAM" id="SSF54909">
    <property type="entry name" value="Dimeric alpha+beta barrel"/>
    <property type="match status" value="1"/>
</dbReference>